<organism evidence="2">
    <name type="scientific">Populus alba</name>
    <name type="common">White poplar</name>
    <dbReference type="NCBI Taxonomy" id="43335"/>
    <lineage>
        <taxon>Eukaryota</taxon>
        <taxon>Viridiplantae</taxon>
        <taxon>Streptophyta</taxon>
        <taxon>Embryophyta</taxon>
        <taxon>Tracheophyta</taxon>
        <taxon>Spermatophyta</taxon>
        <taxon>Magnoliopsida</taxon>
        <taxon>eudicotyledons</taxon>
        <taxon>Gunneridae</taxon>
        <taxon>Pentapetalae</taxon>
        <taxon>rosids</taxon>
        <taxon>fabids</taxon>
        <taxon>Malpighiales</taxon>
        <taxon>Salicaceae</taxon>
        <taxon>Saliceae</taxon>
        <taxon>Populus</taxon>
    </lineage>
</organism>
<sequence length="202" mass="23573">MEWHGIAAWLADTGRRQWMFSDFHALFNYLDLVEQGESLRASWSCQNKPHSSNDAQRKLHSCPLLLIRKSVGTKRWRRTVVERNTGRSTVIKAISPWVLVEEDVQDAHRKNHGKSMNERYLLEGSADFVPDRKERITKSPREGRSYASAESVCHDSIYKCRNVASKLTEEERAGKLWEMQVDAELHEEKRWKHLRKLEEDGA</sequence>
<gene>
    <name evidence="2" type="ORF">D5086_0000230740</name>
</gene>
<proteinExistence type="inferred from homology"/>
<dbReference type="GO" id="GO:0005684">
    <property type="term" value="C:U2-type spliceosomal complex"/>
    <property type="evidence" value="ECO:0007669"/>
    <property type="project" value="TreeGrafter"/>
</dbReference>
<comment type="similarity">
    <text evidence="1">Belongs to the CWC25 family.</text>
</comment>
<protein>
    <submittedName>
        <fullName evidence="2">Uncharacterized protein</fullName>
    </submittedName>
</protein>
<reference evidence="2" key="1">
    <citation type="submission" date="2018-10" db="EMBL/GenBank/DDBJ databases">
        <title>Population genomic analysis revealed the cold adaptation of white poplar.</title>
        <authorList>
            <person name="Liu Y.-J."/>
        </authorList>
    </citation>
    <scope>NUCLEOTIDE SEQUENCE [LARGE SCALE GENOMIC DNA]</scope>
    <source>
        <strain evidence="2">PAL-ZL1</strain>
    </source>
</reference>
<dbReference type="PANTHER" id="PTHR16196:SF0">
    <property type="entry name" value="PRE-MRNA-SPLICING FACTOR CWC25 HOMOLOG"/>
    <property type="match status" value="1"/>
</dbReference>
<evidence type="ECO:0000313" key="2">
    <source>
        <dbReference type="EMBL" id="TKR90762.1"/>
    </source>
</evidence>
<dbReference type="EMBL" id="RCHU01000846">
    <property type="protein sequence ID" value="TKR90762.1"/>
    <property type="molecule type" value="Genomic_DNA"/>
</dbReference>
<dbReference type="STRING" id="43335.A0A4U5P3L4"/>
<accession>A0A4U5P3L4</accession>
<dbReference type="AlphaFoldDB" id="A0A4U5P3L4"/>
<dbReference type="InterPro" id="IPR051376">
    <property type="entry name" value="CWC25_splicing_factor"/>
</dbReference>
<dbReference type="PANTHER" id="PTHR16196">
    <property type="entry name" value="CELL CYCLE CONTROL PROTEIN CWF25"/>
    <property type="match status" value="1"/>
</dbReference>
<dbReference type="GO" id="GO:0000398">
    <property type="term" value="P:mRNA splicing, via spliceosome"/>
    <property type="evidence" value="ECO:0007669"/>
    <property type="project" value="TreeGrafter"/>
</dbReference>
<comment type="caution">
    <text evidence="2">The sequence shown here is derived from an EMBL/GenBank/DDBJ whole genome shotgun (WGS) entry which is preliminary data.</text>
</comment>
<name>A0A4U5P3L4_POPAL</name>
<evidence type="ECO:0000256" key="1">
    <source>
        <dbReference type="ARBA" id="ARBA00006695"/>
    </source>
</evidence>